<proteinExistence type="inferred from homology"/>
<evidence type="ECO:0000313" key="9">
    <source>
        <dbReference type="Proteomes" id="UP000216352"/>
    </source>
</evidence>
<evidence type="ECO:0000313" key="8">
    <source>
        <dbReference type="EMBL" id="OZG60283.1"/>
    </source>
</evidence>
<dbReference type="PANTHER" id="PTHR30177:SF4">
    <property type="entry name" value="OSMOPROTECTANT IMPORT PERMEASE PROTEIN OSMW"/>
    <property type="match status" value="1"/>
</dbReference>
<name>A0A261FMU1_9BIFI</name>
<comment type="similarity">
    <text evidence="6">Belongs to the binding-protein-dependent transport system permease family.</text>
</comment>
<sequence>MVWFMNNAADIMGYAWAHVWLSALPIVVGLIVAVPLGWAANALGRLRGVVLALVGVLYAIPSLPLLMVLPSLLGTRILDPLNIEVALAMYAVALMTRYAADAFASVDPQLVTSATAVGFGRLGRFFAVESPQAGPVLLAGMRVVAVSTVSLVTVGSLIGVNSLGFLFVEGYQRGYATEILVGGVGTVLIALVFDRLLVWGGAMAMPWTRVGRKEVDIR</sequence>
<dbReference type="GO" id="GO:0031460">
    <property type="term" value="P:glycine betaine transport"/>
    <property type="evidence" value="ECO:0007669"/>
    <property type="project" value="TreeGrafter"/>
</dbReference>
<reference evidence="8 9" key="1">
    <citation type="journal article" date="2017" name="BMC Genomics">
        <title>Comparative genomic and phylogenomic analyses of the Bifidobacteriaceae family.</title>
        <authorList>
            <person name="Lugli G.A."/>
            <person name="Milani C."/>
            <person name="Turroni F."/>
            <person name="Duranti S."/>
            <person name="Mancabelli L."/>
            <person name="Mangifesta M."/>
            <person name="Ferrario C."/>
            <person name="Modesto M."/>
            <person name="Mattarelli P."/>
            <person name="Jiri K."/>
            <person name="van Sinderen D."/>
            <person name="Ventura M."/>
        </authorList>
    </citation>
    <scope>NUCLEOTIDE SEQUENCE [LARGE SCALE GENOMIC DNA]</scope>
    <source>
        <strain evidence="8 9">DSM 28807</strain>
    </source>
</reference>
<keyword evidence="5 6" id="KW-0472">Membrane</keyword>
<dbReference type="PANTHER" id="PTHR30177">
    <property type="entry name" value="GLYCINE BETAINE/L-PROLINE TRANSPORT SYSTEM PERMEASE PROTEIN PROW"/>
    <property type="match status" value="1"/>
</dbReference>
<dbReference type="EMBL" id="MWWX01000017">
    <property type="protein sequence ID" value="OZG60283.1"/>
    <property type="molecule type" value="Genomic_DNA"/>
</dbReference>
<dbReference type="InterPro" id="IPR051204">
    <property type="entry name" value="ABC_transp_perm/SBD"/>
</dbReference>
<comment type="subcellular location">
    <subcellularLocation>
        <location evidence="6">Cell membrane</location>
        <topology evidence="6">Multi-pass membrane protein</topology>
    </subcellularLocation>
    <subcellularLocation>
        <location evidence="1">Membrane</location>
        <topology evidence="1">Multi-pass membrane protein</topology>
    </subcellularLocation>
</comment>
<evidence type="ECO:0000256" key="3">
    <source>
        <dbReference type="ARBA" id="ARBA00022692"/>
    </source>
</evidence>
<dbReference type="STRING" id="1603886.GCA_001895165_01907"/>
<feature type="domain" description="ABC transmembrane type-1" evidence="7">
    <location>
        <begin position="15"/>
        <end position="197"/>
    </location>
</feature>
<evidence type="ECO:0000256" key="5">
    <source>
        <dbReference type="ARBA" id="ARBA00023136"/>
    </source>
</evidence>
<keyword evidence="2 6" id="KW-0813">Transport</keyword>
<feature type="transmembrane region" description="Helical" evidence="6">
    <location>
        <begin position="12"/>
        <end position="36"/>
    </location>
</feature>
<keyword evidence="4 6" id="KW-1133">Transmembrane helix</keyword>
<gene>
    <name evidence="8" type="ORF">BLEM_1972</name>
</gene>
<evidence type="ECO:0000256" key="1">
    <source>
        <dbReference type="ARBA" id="ARBA00004141"/>
    </source>
</evidence>
<dbReference type="InterPro" id="IPR035906">
    <property type="entry name" value="MetI-like_sf"/>
</dbReference>
<organism evidence="8 9">
    <name type="scientific">Bifidobacterium lemurum</name>
    <dbReference type="NCBI Taxonomy" id="1603886"/>
    <lineage>
        <taxon>Bacteria</taxon>
        <taxon>Bacillati</taxon>
        <taxon>Actinomycetota</taxon>
        <taxon>Actinomycetes</taxon>
        <taxon>Bifidobacteriales</taxon>
        <taxon>Bifidobacteriaceae</taxon>
        <taxon>Bifidobacterium</taxon>
    </lineage>
</organism>
<feature type="transmembrane region" description="Helical" evidence="6">
    <location>
        <begin position="48"/>
        <end position="69"/>
    </location>
</feature>
<dbReference type="AlphaFoldDB" id="A0A261FMU1"/>
<dbReference type="SUPFAM" id="SSF161098">
    <property type="entry name" value="MetI-like"/>
    <property type="match status" value="1"/>
</dbReference>
<feature type="transmembrane region" description="Helical" evidence="6">
    <location>
        <begin position="179"/>
        <end position="198"/>
    </location>
</feature>
<keyword evidence="9" id="KW-1185">Reference proteome</keyword>
<evidence type="ECO:0000256" key="4">
    <source>
        <dbReference type="ARBA" id="ARBA00022989"/>
    </source>
</evidence>
<dbReference type="Gene3D" id="1.10.3720.10">
    <property type="entry name" value="MetI-like"/>
    <property type="match status" value="1"/>
</dbReference>
<dbReference type="InterPro" id="IPR000515">
    <property type="entry name" value="MetI-like"/>
</dbReference>
<feature type="transmembrane region" description="Helical" evidence="6">
    <location>
        <begin position="143"/>
        <end position="167"/>
    </location>
</feature>
<dbReference type="OrthoDB" id="3233284at2"/>
<evidence type="ECO:0000256" key="6">
    <source>
        <dbReference type="RuleBase" id="RU363032"/>
    </source>
</evidence>
<dbReference type="Pfam" id="PF00528">
    <property type="entry name" value="BPD_transp_1"/>
    <property type="match status" value="1"/>
</dbReference>
<dbReference type="RefSeq" id="WP_072726749.1">
    <property type="nucleotide sequence ID" value="NZ_BDIS01000025.1"/>
</dbReference>
<dbReference type="Proteomes" id="UP000216352">
    <property type="component" value="Unassembled WGS sequence"/>
</dbReference>
<keyword evidence="3 6" id="KW-0812">Transmembrane</keyword>
<dbReference type="GO" id="GO:0005886">
    <property type="term" value="C:plasma membrane"/>
    <property type="evidence" value="ECO:0007669"/>
    <property type="project" value="UniProtKB-SubCell"/>
</dbReference>
<protein>
    <submittedName>
        <fullName evidence="8">ABC transporter permease</fullName>
    </submittedName>
</protein>
<evidence type="ECO:0000259" key="7">
    <source>
        <dbReference type="PROSITE" id="PS50928"/>
    </source>
</evidence>
<dbReference type="GO" id="GO:0055085">
    <property type="term" value="P:transmembrane transport"/>
    <property type="evidence" value="ECO:0007669"/>
    <property type="project" value="InterPro"/>
</dbReference>
<accession>A0A261FMU1</accession>
<comment type="caution">
    <text evidence="8">The sequence shown here is derived from an EMBL/GenBank/DDBJ whole genome shotgun (WGS) entry which is preliminary data.</text>
</comment>
<dbReference type="PROSITE" id="PS50928">
    <property type="entry name" value="ABC_TM1"/>
    <property type="match status" value="1"/>
</dbReference>
<dbReference type="CDD" id="cd06261">
    <property type="entry name" value="TM_PBP2"/>
    <property type="match status" value="1"/>
</dbReference>
<evidence type="ECO:0000256" key="2">
    <source>
        <dbReference type="ARBA" id="ARBA00022448"/>
    </source>
</evidence>